<dbReference type="EMBL" id="BHVZ01000001">
    <property type="protein sequence ID" value="GCB28604.1"/>
    <property type="molecule type" value="Genomic_DNA"/>
</dbReference>
<feature type="transmembrane region" description="Helical" evidence="2">
    <location>
        <begin position="175"/>
        <end position="194"/>
    </location>
</feature>
<dbReference type="PANTHER" id="PTHR22911:SF79">
    <property type="entry name" value="MOBA-LIKE NTP TRANSFERASE DOMAIN-CONTAINING PROTEIN"/>
    <property type="match status" value="1"/>
</dbReference>
<dbReference type="Pfam" id="PF00892">
    <property type="entry name" value="EamA"/>
    <property type="match status" value="2"/>
</dbReference>
<proteinExistence type="inferred from homology"/>
<feature type="transmembrane region" description="Helical" evidence="2">
    <location>
        <begin position="97"/>
        <end position="115"/>
    </location>
</feature>
<comment type="similarity">
    <text evidence="1">Belongs to the EamA transporter family.</text>
</comment>
<evidence type="ECO:0000256" key="2">
    <source>
        <dbReference type="SAM" id="Phobius"/>
    </source>
</evidence>
<keyword evidence="2" id="KW-0472">Membrane</keyword>
<evidence type="ECO:0000313" key="4">
    <source>
        <dbReference type="EMBL" id="GCB28604.1"/>
    </source>
</evidence>
<gene>
    <name evidence="4" type="ORF">KGMB03357_02650</name>
</gene>
<organism evidence="4 5">
    <name type="scientific">Anaerotignum faecicola</name>
    <dbReference type="NCBI Taxonomy" id="2358141"/>
    <lineage>
        <taxon>Bacteria</taxon>
        <taxon>Bacillati</taxon>
        <taxon>Bacillota</taxon>
        <taxon>Clostridia</taxon>
        <taxon>Lachnospirales</taxon>
        <taxon>Anaerotignaceae</taxon>
        <taxon>Anaerotignum</taxon>
    </lineage>
</organism>
<feature type="transmembrane region" description="Helical" evidence="2">
    <location>
        <begin position="153"/>
        <end position="169"/>
    </location>
</feature>
<dbReference type="GO" id="GO:0016020">
    <property type="term" value="C:membrane"/>
    <property type="evidence" value="ECO:0007669"/>
    <property type="project" value="InterPro"/>
</dbReference>
<feature type="transmembrane region" description="Helical" evidence="2">
    <location>
        <begin position="26"/>
        <end position="50"/>
    </location>
</feature>
<feature type="transmembrane region" description="Helical" evidence="2">
    <location>
        <begin position="295"/>
        <end position="313"/>
    </location>
</feature>
<keyword evidence="2" id="KW-0812">Transmembrane</keyword>
<dbReference type="AlphaFoldDB" id="A0A401LAU2"/>
<dbReference type="InterPro" id="IPR037185">
    <property type="entry name" value="EmrE-like"/>
</dbReference>
<accession>A0A401LAU2</accession>
<name>A0A401LAU2_9FIRM</name>
<dbReference type="PANTHER" id="PTHR22911">
    <property type="entry name" value="ACYL-MALONYL CONDENSING ENZYME-RELATED"/>
    <property type="match status" value="1"/>
</dbReference>
<feature type="transmembrane region" description="Helical" evidence="2">
    <location>
        <begin position="206"/>
        <end position="226"/>
    </location>
</feature>
<feature type="transmembrane region" description="Helical" evidence="2">
    <location>
        <begin position="121"/>
        <end position="141"/>
    </location>
</feature>
<feature type="domain" description="EamA" evidence="3">
    <location>
        <begin position="27"/>
        <end position="167"/>
    </location>
</feature>
<evidence type="ECO:0000313" key="5">
    <source>
        <dbReference type="Proteomes" id="UP000287361"/>
    </source>
</evidence>
<evidence type="ECO:0000256" key="1">
    <source>
        <dbReference type="ARBA" id="ARBA00007362"/>
    </source>
</evidence>
<dbReference type="SUPFAM" id="SSF103481">
    <property type="entry name" value="Multidrug resistance efflux transporter EmrE"/>
    <property type="match status" value="2"/>
</dbReference>
<reference evidence="4 5" key="1">
    <citation type="submission" date="2018-10" db="EMBL/GenBank/DDBJ databases">
        <title>Draft Genome Sequence of Anaerotignum sp. KCTC 15736.</title>
        <authorList>
            <person name="Choi S.H."/>
            <person name="Kim J.S."/>
            <person name="Kang S.W."/>
            <person name="Lee J.S."/>
            <person name="Park S.H."/>
        </authorList>
    </citation>
    <scope>NUCLEOTIDE SEQUENCE [LARGE SCALE GENOMIC DNA]</scope>
    <source>
        <strain evidence="4 5">KCTC 15736</strain>
    </source>
</reference>
<dbReference type="Proteomes" id="UP000287361">
    <property type="component" value="Unassembled WGS sequence"/>
</dbReference>
<keyword evidence="5" id="KW-1185">Reference proteome</keyword>
<sequence>MLKKAKKYIILLPEVKNMEQQKKKRTAGICLTLAGGICWGLSGCFGQYLFQKKDITADWLVMVRLLLAGVLLVLMGFLLTKKRMGDIWKNPVDRRQLLIFSVFGMLSCQYTYFAAIQYSNAGTATVLQSLAPLLILGVVCFKEKRWPRKMETGAIFCALLGVFLLSTHGDIHSMSITTLALVFGLGAAAGGAAYNLLSGDLLRHYGVYAVVGYAMLLAGVAMLPFVRPWSYAVPFDQGTVLATAGVVVIGTAIAFSLYLKGVSVVGPFMGSLLGMVEPITAVIVSLLFLHAKFQGIDLVGFALILGTVVVLSLQSK</sequence>
<feature type="transmembrane region" description="Helical" evidence="2">
    <location>
        <begin position="238"/>
        <end position="259"/>
    </location>
</feature>
<feature type="transmembrane region" description="Helical" evidence="2">
    <location>
        <begin position="56"/>
        <end position="77"/>
    </location>
</feature>
<comment type="caution">
    <text evidence="4">The sequence shown here is derived from an EMBL/GenBank/DDBJ whole genome shotgun (WGS) entry which is preliminary data.</text>
</comment>
<keyword evidence="2" id="KW-1133">Transmembrane helix</keyword>
<feature type="transmembrane region" description="Helical" evidence="2">
    <location>
        <begin position="271"/>
        <end position="289"/>
    </location>
</feature>
<dbReference type="InterPro" id="IPR000620">
    <property type="entry name" value="EamA_dom"/>
</dbReference>
<feature type="domain" description="EamA" evidence="3">
    <location>
        <begin position="180"/>
        <end position="312"/>
    </location>
</feature>
<protein>
    <submittedName>
        <fullName evidence="4">EamA family transporter</fullName>
    </submittedName>
</protein>
<evidence type="ECO:0000259" key="3">
    <source>
        <dbReference type="Pfam" id="PF00892"/>
    </source>
</evidence>